<name>A0AAV7G4N0_DENCH</name>
<dbReference type="AlphaFoldDB" id="A0AAV7G4N0"/>
<keyword evidence="3" id="KW-1185">Reference proteome</keyword>
<evidence type="ECO:0000256" key="1">
    <source>
        <dbReference type="SAM" id="MobiDB-lite"/>
    </source>
</evidence>
<comment type="caution">
    <text evidence="2">The sequence shown here is derived from an EMBL/GenBank/DDBJ whole genome shotgun (WGS) entry which is preliminary data.</text>
</comment>
<protein>
    <submittedName>
        <fullName evidence="2">Uncharacterized protein</fullName>
    </submittedName>
</protein>
<feature type="compositionally biased region" description="Basic and acidic residues" evidence="1">
    <location>
        <begin position="17"/>
        <end position="27"/>
    </location>
</feature>
<sequence>MLGAERGIQGCTGGRKASIERGNRGGLEDEGVGAKVSPRTLHYLVHVNENCLIFDDSQFHGVCKLGRY</sequence>
<evidence type="ECO:0000313" key="2">
    <source>
        <dbReference type="EMBL" id="KAH0450574.1"/>
    </source>
</evidence>
<dbReference type="Proteomes" id="UP000775213">
    <property type="component" value="Unassembled WGS sequence"/>
</dbReference>
<organism evidence="2 3">
    <name type="scientific">Dendrobium chrysotoxum</name>
    <name type="common">Orchid</name>
    <dbReference type="NCBI Taxonomy" id="161865"/>
    <lineage>
        <taxon>Eukaryota</taxon>
        <taxon>Viridiplantae</taxon>
        <taxon>Streptophyta</taxon>
        <taxon>Embryophyta</taxon>
        <taxon>Tracheophyta</taxon>
        <taxon>Spermatophyta</taxon>
        <taxon>Magnoliopsida</taxon>
        <taxon>Liliopsida</taxon>
        <taxon>Asparagales</taxon>
        <taxon>Orchidaceae</taxon>
        <taxon>Epidendroideae</taxon>
        <taxon>Malaxideae</taxon>
        <taxon>Dendrobiinae</taxon>
        <taxon>Dendrobium</taxon>
    </lineage>
</organism>
<dbReference type="EMBL" id="JAGFBR010000018">
    <property type="protein sequence ID" value="KAH0450574.1"/>
    <property type="molecule type" value="Genomic_DNA"/>
</dbReference>
<proteinExistence type="predicted"/>
<evidence type="ECO:0000313" key="3">
    <source>
        <dbReference type="Proteomes" id="UP000775213"/>
    </source>
</evidence>
<gene>
    <name evidence="2" type="ORF">IEQ34_021266</name>
</gene>
<reference evidence="2 3" key="1">
    <citation type="journal article" date="2021" name="Hortic Res">
        <title>Chromosome-scale assembly of the Dendrobium chrysotoxum genome enhances the understanding of orchid evolution.</title>
        <authorList>
            <person name="Zhang Y."/>
            <person name="Zhang G.Q."/>
            <person name="Zhang D."/>
            <person name="Liu X.D."/>
            <person name="Xu X.Y."/>
            <person name="Sun W.H."/>
            <person name="Yu X."/>
            <person name="Zhu X."/>
            <person name="Wang Z.W."/>
            <person name="Zhao X."/>
            <person name="Zhong W.Y."/>
            <person name="Chen H."/>
            <person name="Yin W.L."/>
            <person name="Huang T."/>
            <person name="Niu S.C."/>
            <person name="Liu Z.J."/>
        </authorList>
    </citation>
    <scope>NUCLEOTIDE SEQUENCE [LARGE SCALE GENOMIC DNA]</scope>
    <source>
        <strain evidence="2">Lindl</strain>
    </source>
</reference>
<feature type="region of interest" description="Disordered" evidence="1">
    <location>
        <begin position="1"/>
        <end position="31"/>
    </location>
</feature>
<accession>A0AAV7G4N0</accession>